<comment type="caution">
    <text evidence="1">The sequence shown here is derived from an EMBL/GenBank/DDBJ whole genome shotgun (WGS) entry which is preliminary data.</text>
</comment>
<sequence>MRYIGPFLRINILDNENIKSQLFHLSKHSIFNIVFSSGCGVISPNLRSKNKILPTTDDIINDANSPLLSLYRKANGKLLTTDSQLKWNEKKFKKEINIAANALMTLSILELADYYNEFLDIDENKYALKNQYLDLASEQLEFYALYCRNNEGVFVDKVDTTEAIAGQYNLYDKNTKFKFSTQALFMSAYYKFSTYDKFNYNNQYKNFSLDILNMFLDFKEEVYNIPQDELIKVCFAFITFYKYSHIDEAKYLLLDFADLMLENLKYIPPTALKDNLDTTALLYINCMFIYKETKIKKFKQASEKAYSVLESLYDSNKGLFLKDIEEKENKIYCDEIILYLYAMMLHNDMKKSDGEESDNSKVNNVYRNQVIGWDLVLSWPDCPSLDDIERYKNFSSNSEDLLQEEYFRMSSLQSAETNGLAPIFSKYVTYNTRKNSLKPNKLTFDAYKNMLIFYVILFSKRVERS</sequence>
<dbReference type="EMBL" id="JAAGPU010000002">
    <property type="protein sequence ID" value="NEU03816.1"/>
    <property type="molecule type" value="Genomic_DNA"/>
</dbReference>
<reference evidence="1 2" key="1">
    <citation type="submission" date="2020-02" db="EMBL/GenBank/DDBJ databases">
        <title>Genome assembly of a novel Clostridium senegalense strain.</title>
        <authorList>
            <person name="Gupta T.B."/>
            <person name="Jauregui R."/>
            <person name="Maclean P."/>
            <person name="Nawarathana A."/>
            <person name="Brightwell G."/>
        </authorList>
    </citation>
    <scope>NUCLEOTIDE SEQUENCE [LARGE SCALE GENOMIC DNA]</scope>
    <source>
        <strain evidence="1 2">AGRFS4</strain>
    </source>
</reference>
<dbReference type="RefSeq" id="WP_061995900.1">
    <property type="nucleotide sequence ID" value="NZ_JAAGPU010000002.1"/>
</dbReference>
<evidence type="ECO:0000313" key="2">
    <source>
        <dbReference type="Proteomes" id="UP000481872"/>
    </source>
</evidence>
<dbReference type="AlphaFoldDB" id="A0A6M0GZ12"/>
<name>A0A6M0GZ12_9CLOT</name>
<evidence type="ECO:0000313" key="1">
    <source>
        <dbReference type="EMBL" id="NEU03816.1"/>
    </source>
</evidence>
<proteinExistence type="predicted"/>
<keyword evidence="2" id="KW-1185">Reference proteome</keyword>
<organism evidence="1 2">
    <name type="scientific">Clostridium senegalense</name>
    <dbReference type="NCBI Taxonomy" id="1465809"/>
    <lineage>
        <taxon>Bacteria</taxon>
        <taxon>Bacillati</taxon>
        <taxon>Bacillota</taxon>
        <taxon>Clostridia</taxon>
        <taxon>Eubacteriales</taxon>
        <taxon>Clostridiaceae</taxon>
        <taxon>Clostridium</taxon>
    </lineage>
</organism>
<protein>
    <submittedName>
        <fullName evidence="1">Uncharacterized protein</fullName>
    </submittedName>
</protein>
<gene>
    <name evidence="1" type="ORF">G3M99_02870</name>
</gene>
<dbReference type="Proteomes" id="UP000481872">
    <property type="component" value="Unassembled WGS sequence"/>
</dbReference>
<accession>A0A6M0GZ12</accession>